<dbReference type="Proteomes" id="UP000319731">
    <property type="component" value="Unassembled WGS sequence"/>
</dbReference>
<comment type="caution">
    <text evidence="3">The sequence shown here is derived from an EMBL/GenBank/DDBJ whole genome shotgun (WGS) entry which is preliminary data.</text>
</comment>
<keyword evidence="1" id="KW-1133">Transmembrane helix</keyword>
<dbReference type="SUPFAM" id="SSF46565">
    <property type="entry name" value="Chaperone J-domain"/>
    <property type="match status" value="1"/>
</dbReference>
<proteinExistence type="predicted"/>
<dbReference type="PANTHER" id="PTHR44825:SF1">
    <property type="entry name" value="DNAJ HOMOLOG SUBFAMILY C MEMBER 4"/>
    <property type="match status" value="1"/>
</dbReference>
<name>A0A507C8S1_9FUNG</name>
<evidence type="ECO:0000313" key="3">
    <source>
        <dbReference type="EMBL" id="TPX37457.1"/>
    </source>
</evidence>
<dbReference type="EMBL" id="QEAO01000002">
    <property type="protein sequence ID" value="TPX37457.1"/>
    <property type="molecule type" value="Genomic_DNA"/>
</dbReference>
<dbReference type="PROSITE" id="PS50076">
    <property type="entry name" value="DNAJ_2"/>
    <property type="match status" value="1"/>
</dbReference>
<feature type="domain" description="J" evidence="2">
    <location>
        <begin position="388"/>
        <end position="454"/>
    </location>
</feature>
<keyword evidence="1" id="KW-0812">Transmembrane</keyword>
<dbReference type="OrthoDB" id="445556at2759"/>
<dbReference type="PRINTS" id="PR00625">
    <property type="entry name" value="JDOMAIN"/>
</dbReference>
<dbReference type="CDD" id="cd06257">
    <property type="entry name" value="DnaJ"/>
    <property type="match status" value="1"/>
</dbReference>
<evidence type="ECO:0000256" key="1">
    <source>
        <dbReference type="SAM" id="Phobius"/>
    </source>
</evidence>
<dbReference type="Gene3D" id="1.10.287.110">
    <property type="entry name" value="DnaJ domain"/>
    <property type="match status" value="1"/>
</dbReference>
<dbReference type="InterPro" id="IPR052763">
    <property type="entry name" value="DnaJ_C4"/>
</dbReference>
<dbReference type="STRING" id="1806994.A0A507C8S1"/>
<reference evidence="3 4" key="1">
    <citation type="journal article" date="2019" name="Sci. Rep.">
        <title>Comparative genomics of chytrid fungi reveal insights into the obligate biotrophic and pathogenic lifestyle of Synchytrium endobioticum.</title>
        <authorList>
            <person name="van de Vossenberg B.T.L.H."/>
            <person name="Warris S."/>
            <person name="Nguyen H.D.T."/>
            <person name="van Gent-Pelzer M.P.E."/>
            <person name="Joly D.L."/>
            <person name="van de Geest H.C."/>
            <person name="Bonants P.J.M."/>
            <person name="Smith D.S."/>
            <person name="Levesque C.A."/>
            <person name="van der Lee T.A.J."/>
        </authorList>
    </citation>
    <scope>NUCLEOTIDE SEQUENCE [LARGE SCALE GENOMIC DNA]</scope>
    <source>
        <strain evidence="3 4">JEL517</strain>
    </source>
</reference>
<dbReference type="InterPro" id="IPR036869">
    <property type="entry name" value="J_dom_sf"/>
</dbReference>
<keyword evidence="1" id="KW-0472">Membrane</keyword>
<dbReference type="GeneID" id="42001810"/>
<keyword evidence="4" id="KW-1185">Reference proteome</keyword>
<accession>A0A507C8S1</accession>
<evidence type="ECO:0000259" key="2">
    <source>
        <dbReference type="PROSITE" id="PS50076"/>
    </source>
</evidence>
<evidence type="ECO:0000313" key="4">
    <source>
        <dbReference type="Proteomes" id="UP000319731"/>
    </source>
</evidence>
<feature type="transmembrane region" description="Helical" evidence="1">
    <location>
        <begin position="247"/>
        <end position="265"/>
    </location>
</feature>
<dbReference type="RefSeq" id="XP_031027368.1">
    <property type="nucleotide sequence ID" value="XM_031166513.1"/>
</dbReference>
<feature type="transmembrane region" description="Helical" evidence="1">
    <location>
        <begin position="277"/>
        <end position="298"/>
    </location>
</feature>
<gene>
    <name evidence="3" type="ORF">SmJEL517_g00584</name>
</gene>
<organism evidence="3 4">
    <name type="scientific">Synchytrium microbalum</name>
    <dbReference type="NCBI Taxonomy" id="1806994"/>
    <lineage>
        <taxon>Eukaryota</taxon>
        <taxon>Fungi</taxon>
        <taxon>Fungi incertae sedis</taxon>
        <taxon>Chytridiomycota</taxon>
        <taxon>Chytridiomycota incertae sedis</taxon>
        <taxon>Chytridiomycetes</taxon>
        <taxon>Synchytriales</taxon>
        <taxon>Synchytriaceae</taxon>
        <taxon>Synchytrium</taxon>
    </lineage>
</organism>
<protein>
    <recommendedName>
        <fullName evidence="2">J domain-containing protein</fullName>
    </recommendedName>
</protein>
<dbReference type="Pfam" id="PF00226">
    <property type="entry name" value="DnaJ"/>
    <property type="match status" value="1"/>
</dbReference>
<dbReference type="PANTHER" id="PTHR44825">
    <property type="match status" value="1"/>
</dbReference>
<sequence>MRLRFLVLSCSGRNVWSRSFASHADAKPKITDPNSRVVPFKFDKPEALHAIQLELSRNKVRFPIRLKSLKPVYVPHWMVYLNVKSRIVRAFGANGRKLELDDDTWGGSFTPDNRDFQIYGGRKYRKSQLEAMKTPVESWTLFSPSALKLGSDTVSVDEFSIPLHLLHRTVHNIAQQVVEREILAALNAVKVEFTITDFKITSVVPVYLPVWIADLTYLWTPQRYFTSGFDGHISGLPDLGEPRLSPLLYPIGGGFVLAAATAAVLNPAEFSIMTRYILAWSGFAVICLMVLSRALPLFSLSSPKQRIREDAFEMPWEELSQKQQRDEAASRAKFETQYQRVQDFQSKQSWWDSYTAFQKKHQHRQRLHRVQREDAEQVRVRKHRDSKGYYRVLGIPPYSSDDDISTAYLAKAQELHPDKNPMDIEAATKRFQLLTEAYGVLKKETSRKAYDASQTL</sequence>
<dbReference type="SMART" id="SM00271">
    <property type="entry name" value="DnaJ"/>
    <property type="match status" value="1"/>
</dbReference>
<dbReference type="AlphaFoldDB" id="A0A507C8S1"/>
<dbReference type="InterPro" id="IPR001623">
    <property type="entry name" value="DnaJ_domain"/>
</dbReference>